<keyword evidence="4" id="KW-1185">Reference proteome</keyword>
<name>A0A4R0XSI6_9MOLU</name>
<evidence type="ECO:0000313" key="4">
    <source>
        <dbReference type="Proteomes" id="UP000291072"/>
    </source>
</evidence>
<feature type="chain" id="PRO_5020340040" description="Lipoprotein" evidence="2">
    <location>
        <begin position="21"/>
        <end position="543"/>
    </location>
</feature>
<dbReference type="PROSITE" id="PS51257">
    <property type="entry name" value="PROKAR_LIPOPROTEIN"/>
    <property type="match status" value="1"/>
</dbReference>
<gene>
    <name evidence="3" type="ORF">C4B25_03760</name>
</gene>
<keyword evidence="2" id="KW-0732">Signal</keyword>
<sequence>MTINKKKIGLGVLTAVTAIAAPVATVISCGKTNENKGPEDETKEYSAGMPFTWSILNAEGSKTLNTITENSVKADALAKKHNWNKVFTASTTIKNEANMSASDLKAKKAEAKKINDKMMKEIEKLSEIQKRSLVISANDIDVEAAQDSQKEYKISVYSTINSEKDMTSELKTFINSFLTHSNSKAKAFNQYKDLDTAADIKNIKLENYATKRYLSAQRSMRNLNDAMDGLYNGEAFFDNGFISEAKYKEFTEEITKKEKIVSWVEKDLNSEKNLDATSAPVFDVFKGEFRQKISFYEGVALNSNTQIPDSEKSSKTNSFPISLPNWSNKAFSGRTPEYTDYKFVFTMNPLIQKLDDETKYKAEKMTELSDDQIVDYLGMIHKIMFNLSSLDIENGLNILKDILPVTAPFISTNSGWIRTINKIFMENGQDVDKAIIKIKEIAKKNIVAIKKSIKDKPTISAARMAYSFYRDHNKQTLEEFHEAFPKTWKVTKTQDISDEQIIEKFDMSSIPSANTTVITMLFDYLNTLYSVGDVLKGAYETAK</sequence>
<dbReference type="EMBL" id="PSZP01000034">
    <property type="protein sequence ID" value="TCG10559.1"/>
    <property type="molecule type" value="Genomic_DNA"/>
</dbReference>
<comment type="caution">
    <text evidence="3">The sequence shown here is derived from an EMBL/GenBank/DDBJ whole genome shotgun (WGS) entry which is preliminary data.</text>
</comment>
<protein>
    <recommendedName>
        <fullName evidence="5">Lipoprotein</fullName>
    </recommendedName>
</protein>
<keyword evidence="1" id="KW-0175">Coiled coil</keyword>
<proteinExistence type="predicted"/>
<evidence type="ECO:0000256" key="2">
    <source>
        <dbReference type="SAM" id="SignalP"/>
    </source>
</evidence>
<dbReference type="AlphaFoldDB" id="A0A4R0XSI6"/>
<organism evidence="3 4">
    <name type="scientific">Mycoplasma todarodis</name>
    <dbReference type="NCBI Taxonomy" id="1937191"/>
    <lineage>
        <taxon>Bacteria</taxon>
        <taxon>Bacillati</taxon>
        <taxon>Mycoplasmatota</taxon>
        <taxon>Mollicutes</taxon>
        <taxon>Mycoplasmataceae</taxon>
        <taxon>Mycoplasma</taxon>
    </lineage>
</organism>
<evidence type="ECO:0000313" key="3">
    <source>
        <dbReference type="EMBL" id="TCG10559.1"/>
    </source>
</evidence>
<evidence type="ECO:0000256" key="1">
    <source>
        <dbReference type="SAM" id="Coils"/>
    </source>
</evidence>
<feature type="signal peptide" evidence="2">
    <location>
        <begin position="1"/>
        <end position="20"/>
    </location>
</feature>
<feature type="coiled-coil region" evidence="1">
    <location>
        <begin position="101"/>
        <end position="131"/>
    </location>
</feature>
<evidence type="ECO:0008006" key="5">
    <source>
        <dbReference type="Google" id="ProtNLM"/>
    </source>
</evidence>
<dbReference type="RefSeq" id="WP_131613699.1">
    <property type="nucleotide sequence ID" value="NZ_PSZP01000034.1"/>
</dbReference>
<reference evidence="3 4" key="1">
    <citation type="submission" date="2018-02" db="EMBL/GenBank/DDBJ databases">
        <title>Mycoplasma marinum and Mycoplasma todarodis sp. nov., moderately halophilic and psychrotolerant mycoplasmas isolated from cephalopods.</title>
        <authorList>
            <person name="Viver T."/>
        </authorList>
    </citation>
    <scope>NUCLEOTIDE SEQUENCE [LARGE SCALE GENOMIC DNA]</scope>
    <source>
        <strain evidence="3 4">5H</strain>
    </source>
</reference>
<dbReference type="Proteomes" id="UP000291072">
    <property type="component" value="Unassembled WGS sequence"/>
</dbReference>
<accession>A0A4R0XSI6</accession>